<proteinExistence type="predicted"/>
<gene>
    <name evidence="1" type="ORF">L211DRAFT_523728</name>
</gene>
<reference evidence="1 2" key="1">
    <citation type="journal article" date="2018" name="Nat. Ecol. Evol.">
        <title>Pezizomycetes genomes reveal the molecular basis of ectomycorrhizal truffle lifestyle.</title>
        <authorList>
            <person name="Murat C."/>
            <person name="Payen T."/>
            <person name="Noel B."/>
            <person name="Kuo A."/>
            <person name="Morin E."/>
            <person name="Chen J."/>
            <person name="Kohler A."/>
            <person name="Krizsan K."/>
            <person name="Balestrini R."/>
            <person name="Da Silva C."/>
            <person name="Montanini B."/>
            <person name="Hainaut M."/>
            <person name="Levati E."/>
            <person name="Barry K.W."/>
            <person name="Belfiori B."/>
            <person name="Cichocki N."/>
            <person name="Clum A."/>
            <person name="Dockter R.B."/>
            <person name="Fauchery L."/>
            <person name="Guy J."/>
            <person name="Iotti M."/>
            <person name="Le Tacon F."/>
            <person name="Lindquist E.A."/>
            <person name="Lipzen A."/>
            <person name="Malagnac F."/>
            <person name="Mello A."/>
            <person name="Molinier V."/>
            <person name="Miyauchi S."/>
            <person name="Poulain J."/>
            <person name="Riccioni C."/>
            <person name="Rubini A."/>
            <person name="Sitrit Y."/>
            <person name="Splivallo R."/>
            <person name="Traeger S."/>
            <person name="Wang M."/>
            <person name="Zifcakova L."/>
            <person name="Wipf D."/>
            <person name="Zambonelli A."/>
            <person name="Paolocci F."/>
            <person name="Nowrousian M."/>
            <person name="Ottonello S."/>
            <person name="Baldrian P."/>
            <person name="Spatafora J.W."/>
            <person name="Henrissat B."/>
            <person name="Nagy L.G."/>
            <person name="Aury J.M."/>
            <person name="Wincker P."/>
            <person name="Grigoriev I.V."/>
            <person name="Bonfante P."/>
            <person name="Martin F.M."/>
        </authorList>
    </citation>
    <scope>NUCLEOTIDE SEQUENCE [LARGE SCALE GENOMIC DNA]</scope>
    <source>
        <strain evidence="1 2">ATCC MYA-4762</strain>
    </source>
</reference>
<keyword evidence="2" id="KW-1185">Reference proteome</keyword>
<dbReference type="InParanoid" id="A0A3N4LQZ5"/>
<accession>A0A3N4LQZ5</accession>
<organism evidence="1 2">
    <name type="scientific">Terfezia boudieri ATCC MYA-4762</name>
    <dbReference type="NCBI Taxonomy" id="1051890"/>
    <lineage>
        <taxon>Eukaryota</taxon>
        <taxon>Fungi</taxon>
        <taxon>Dikarya</taxon>
        <taxon>Ascomycota</taxon>
        <taxon>Pezizomycotina</taxon>
        <taxon>Pezizomycetes</taxon>
        <taxon>Pezizales</taxon>
        <taxon>Pezizaceae</taxon>
        <taxon>Terfezia</taxon>
    </lineage>
</organism>
<protein>
    <submittedName>
        <fullName evidence="1">Uncharacterized protein</fullName>
    </submittedName>
</protein>
<dbReference type="Proteomes" id="UP000267821">
    <property type="component" value="Unassembled WGS sequence"/>
</dbReference>
<name>A0A3N4LQZ5_9PEZI</name>
<dbReference type="AlphaFoldDB" id="A0A3N4LQZ5"/>
<evidence type="ECO:0000313" key="1">
    <source>
        <dbReference type="EMBL" id="RPB20415.1"/>
    </source>
</evidence>
<evidence type="ECO:0000313" key="2">
    <source>
        <dbReference type="Proteomes" id="UP000267821"/>
    </source>
</evidence>
<dbReference type="EMBL" id="ML121572">
    <property type="protein sequence ID" value="RPB20415.1"/>
    <property type="molecule type" value="Genomic_DNA"/>
</dbReference>
<sequence length="187" mass="21476">MSSRRSTLVGRVHNTLFPPQGDYLLWDVLPVLRQIAANGLYDPDKSKDGRIRHHQFLPLLPRAHEGSFRVTMTAGDCHLNPNEDRLRPTLCVPLFGANRKDCVHRRVVVRGGNLNHSLVIPLRRIIRKAAAELLQFKGFIKLNFWAGKLRSAGVQYPQHCPLNKKSKHSRVLSCVYYPVDPWFFCKF</sequence>